<proteinExistence type="predicted"/>
<organism evidence="4 5">
    <name type="scientific">Agathobacter ruminis</name>
    <dbReference type="NCBI Taxonomy" id="1712665"/>
    <lineage>
        <taxon>Bacteria</taxon>
        <taxon>Bacillati</taxon>
        <taxon>Bacillota</taxon>
        <taxon>Clostridia</taxon>
        <taxon>Lachnospirales</taxon>
        <taxon>Lachnospiraceae</taxon>
        <taxon>Agathobacter</taxon>
    </lineage>
</organism>
<reference evidence="4 5" key="2">
    <citation type="submission" date="2017-10" db="EMBL/GenBank/DDBJ databases">
        <authorList>
            <person name="Banno H."/>
            <person name="Chua N.-H."/>
        </authorList>
    </citation>
    <scope>NUCLEOTIDE SEQUENCE [LARGE SCALE GENOMIC DNA]</scope>
    <source>
        <strain evidence="4 5">JK623</strain>
    </source>
</reference>
<dbReference type="PROSITE" id="PS51186">
    <property type="entry name" value="GNAT"/>
    <property type="match status" value="1"/>
</dbReference>
<dbReference type="AlphaFoldDB" id="A0A2G3E0Z3"/>
<dbReference type="Gene3D" id="3.40.630.30">
    <property type="match status" value="1"/>
</dbReference>
<dbReference type="GO" id="GO:0016747">
    <property type="term" value="F:acyltransferase activity, transferring groups other than amino-acyl groups"/>
    <property type="evidence" value="ECO:0007669"/>
    <property type="project" value="InterPro"/>
</dbReference>
<evidence type="ECO:0000313" key="4">
    <source>
        <dbReference type="EMBL" id="PHU36891.1"/>
    </source>
</evidence>
<feature type="domain" description="N-acetyltransferase" evidence="3">
    <location>
        <begin position="33"/>
        <end position="159"/>
    </location>
</feature>
<keyword evidence="2" id="KW-0012">Acyltransferase</keyword>
<dbReference type="Proteomes" id="UP000224563">
    <property type="component" value="Unassembled WGS sequence"/>
</dbReference>
<dbReference type="CDD" id="cd04301">
    <property type="entry name" value="NAT_SF"/>
    <property type="match status" value="1"/>
</dbReference>
<evidence type="ECO:0000256" key="2">
    <source>
        <dbReference type="ARBA" id="ARBA00023315"/>
    </source>
</evidence>
<accession>A0A2G3E0Z3</accession>
<dbReference type="Pfam" id="PF00583">
    <property type="entry name" value="Acetyltransf_1"/>
    <property type="match status" value="1"/>
</dbReference>
<keyword evidence="1 4" id="KW-0808">Transferase</keyword>
<comment type="caution">
    <text evidence="4">The sequence shown here is derived from an EMBL/GenBank/DDBJ whole genome shotgun (WGS) entry which is preliminary data.</text>
</comment>
<reference evidence="4 5" key="1">
    <citation type="submission" date="2017-10" db="EMBL/GenBank/DDBJ databases">
        <title>Resolving the taxonomy of Roseburia spp., Eubacterium rectale and Agathobacter spp. through phylogenomic analysis.</title>
        <authorList>
            <person name="Sheridan P.O."/>
            <person name="Walker A.W."/>
            <person name="Duncan S.H."/>
            <person name="Scott K.P."/>
            <person name="Toole P.W.O."/>
            <person name="Luis P."/>
            <person name="Flint H.J."/>
        </authorList>
    </citation>
    <scope>NUCLEOTIDE SEQUENCE [LARGE SCALE GENOMIC DNA]</scope>
    <source>
        <strain evidence="4 5">JK623</strain>
    </source>
</reference>
<dbReference type="InterPro" id="IPR051556">
    <property type="entry name" value="N-term/lysine_N-AcTrnsfr"/>
</dbReference>
<gene>
    <name evidence="4" type="ORF">CSX02_10820</name>
</gene>
<dbReference type="InterPro" id="IPR000182">
    <property type="entry name" value="GNAT_dom"/>
</dbReference>
<dbReference type="RefSeq" id="WP_099386691.1">
    <property type="nucleotide sequence ID" value="NZ_JANSWH010000037.1"/>
</dbReference>
<evidence type="ECO:0000313" key="5">
    <source>
        <dbReference type="Proteomes" id="UP000224563"/>
    </source>
</evidence>
<dbReference type="SUPFAM" id="SSF55729">
    <property type="entry name" value="Acyl-CoA N-acyltransferases (Nat)"/>
    <property type="match status" value="1"/>
</dbReference>
<dbReference type="PANTHER" id="PTHR42919">
    <property type="entry name" value="N-ALPHA-ACETYLTRANSFERASE"/>
    <property type="match status" value="1"/>
</dbReference>
<evidence type="ECO:0000259" key="3">
    <source>
        <dbReference type="PROSITE" id="PS51186"/>
    </source>
</evidence>
<evidence type="ECO:0000256" key="1">
    <source>
        <dbReference type="ARBA" id="ARBA00022679"/>
    </source>
</evidence>
<dbReference type="EMBL" id="PDYG01000109">
    <property type="protein sequence ID" value="PHU36891.1"/>
    <property type="molecule type" value="Genomic_DNA"/>
</dbReference>
<sequence>MNQVRRAEIKDIPRILELLVQVDMVHHNGRPDIFKGPATKYDAKELEQILTEETECRPVFVCVDETDTALAHGFCIKKQIVDDAVLTDIKTLYIDDICVAESARGQGAGTMLYNHIVDYAKTNGFYNVTLNVWSCNPGAIKFYEAMGLVPQKIGMELVL</sequence>
<dbReference type="PANTHER" id="PTHR42919:SF8">
    <property type="entry name" value="N-ALPHA-ACETYLTRANSFERASE 50"/>
    <property type="match status" value="1"/>
</dbReference>
<name>A0A2G3E0Z3_9FIRM</name>
<protein>
    <submittedName>
        <fullName evidence="4">GNAT family N-acetyltransferase</fullName>
    </submittedName>
</protein>
<dbReference type="InterPro" id="IPR016181">
    <property type="entry name" value="Acyl_CoA_acyltransferase"/>
</dbReference>
<keyword evidence="5" id="KW-1185">Reference proteome</keyword>